<evidence type="ECO:0000313" key="2">
    <source>
        <dbReference type="Proteomes" id="UP001050691"/>
    </source>
</evidence>
<dbReference type="EMBL" id="BPWL01000010">
    <property type="protein sequence ID" value="GJJ15051.1"/>
    <property type="molecule type" value="Genomic_DNA"/>
</dbReference>
<comment type="caution">
    <text evidence="1">The sequence shown here is derived from an EMBL/GenBank/DDBJ whole genome shotgun (WGS) entry which is preliminary data.</text>
</comment>
<dbReference type="AlphaFoldDB" id="A0AAV5ARR6"/>
<organism evidence="1 2">
    <name type="scientific">Clathrus columnatus</name>
    <dbReference type="NCBI Taxonomy" id="1419009"/>
    <lineage>
        <taxon>Eukaryota</taxon>
        <taxon>Fungi</taxon>
        <taxon>Dikarya</taxon>
        <taxon>Basidiomycota</taxon>
        <taxon>Agaricomycotina</taxon>
        <taxon>Agaricomycetes</taxon>
        <taxon>Phallomycetidae</taxon>
        <taxon>Phallales</taxon>
        <taxon>Clathraceae</taxon>
        <taxon>Clathrus</taxon>
    </lineage>
</organism>
<evidence type="ECO:0000313" key="1">
    <source>
        <dbReference type="EMBL" id="GJJ15051.1"/>
    </source>
</evidence>
<keyword evidence="2" id="KW-1185">Reference proteome</keyword>
<protein>
    <submittedName>
        <fullName evidence="1">Uncharacterized protein</fullName>
    </submittedName>
</protein>
<accession>A0AAV5ARR6</accession>
<proteinExistence type="predicted"/>
<dbReference type="Proteomes" id="UP001050691">
    <property type="component" value="Unassembled WGS sequence"/>
</dbReference>
<sequence length="257" mass="28797">MVREVPPKTKTATPAFDVKETQFIMGKHIQPENIKILSREIRYSHPRGSSDGENTASANERITTLDVAENPFLVNSQGYHHTSGTETSNQEQQEQYWGMVEPYPLELHEISSPPSRLSVSSLPPLPEESVFNSLSDTFSSRLSDLGLRLSNSGQFVPHNSLVNLAEVEKQTVDVGTQCTSIYDALKDLADSDTANSNAAIEDREQFVFVDHDIDGYSTTERSIVSLNDELSAPESDDERLQKRIKNWPRYIQNLLEA</sequence>
<reference evidence="1" key="1">
    <citation type="submission" date="2021-10" db="EMBL/GenBank/DDBJ databases">
        <title>De novo Genome Assembly of Clathrus columnatus (Basidiomycota, Fungi) Using Illumina and Nanopore Sequence Data.</title>
        <authorList>
            <person name="Ogiso-Tanaka E."/>
            <person name="Itagaki H."/>
            <person name="Hosoya T."/>
            <person name="Hosaka K."/>
        </authorList>
    </citation>
    <scope>NUCLEOTIDE SEQUENCE</scope>
    <source>
        <strain evidence="1">MO-923</strain>
    </source>
</reference>
<gene>
    <name evidence="1" type="ORF">Clacol_009326</name>
</gene>
<name>A0AAV5ARR6_9AGAM</name>